<dbReference type="EMBL" id="JACYFS010000005">
    <property type="protein sequence ID" value="MBD8083738.1"/>
    <property type="molecule type" value="Genomic_DNA"/>
</dbReference>
<dbReference type="Proteomes" id="UP000637299">
    <property type="component" value="Unassembled WGS sequence"/>
</dbReference>
<dbReference type="InterPro" id="IPR001173">
    <property type="entry name" value="Glyco_trans_2-like"/>
</dbReference>
<evidence type="ECO:0000313" key="2">
    <source>
        <dbReference type="EMBL" id="MBD8083738.1"/>
    </source>
</evidence>
<proteinExistence type="predicted"/>
<dbReference type="InterPro" id="IPR029044">
    <property type="entry name" value="Nucleotide-diphossugar_trans"/>
</dbReference>
<dbReference type="Gene3D" id="3.90.550.10">
    <property type="entry name" value="Spore Coat Polysaccharide Biosynthesis Protein SpsA, Chain A"/>
    <property type="match status" value="1"/>
</dbReference>
<feature type="domain" description="Glycosyltransferase 2-like" evidence="1">
    <location>
        <begin position="5"/>
        <end position="178"/>
    </location>
</feature>
<keyword evidence="3" id="KW-1185">Reference proteome</keyword>
<comment type="caution">
    <text evidence="2">The sequence shown here is derived from an EMBL/GenBank/DDBJ whole genome shotgun (WGS) entry which is preliminary data.</text>
</comment>
<evidence type="ECO:0000259" key="1">
    <source>
        <dbReference type="Pfam" id="PF00535"/>
    </source>
</evidence>
<accession>A0ABR8ZEL3</accession>
<protein>
    <submittedName>
        <fullName evidence="2">Glycosyltransferase family 2 protein</fullName>
    </submittedName>
</protein>
<evidence type="ECO:0000313" key="3">
    <source>
        <dbReference type="Proteomes" id="UP000637299"/>
    </source>
</evidence>
<gene>
    <name evidence="2" type="ORF">IC610_15060</name>
</gene>
<dbReference type="RefSeq" id="WP_191737597.1">
    <property type="nucleotide sequence ID" value="NZ_JACYFS010000005.1"/>
</dbReference>
<name>A0ABR8ZEL3_9FLAO</name>
<dbReference type="CDD" id="cd04196">
    <property type="entry name" value="GT_2_like_d"/>
    <property type="match status" value="1"/>
</dbReference>
<dbReference type="PANTHER" id="PTHR43685">
    <property type="entry name" value="GLYCOSYLTRANSFERASE"/>
    <property type="match status" value="1"/>
</dbReference>
<dbReference type="PANTHER" id="PTHR43685:SF11">
    <property type="entry name" value="GLYCOSYLTRANSFERASE TAGX-RELATED"/>
    <property type="match status" value="1"/>
</dbReference>
<reference evidence="2 3" key="1">
    <citation type="submission" date="2020-09" db="EMBL/GenBank/DDBJ databases">
        <title>Genome seq and assembly of Chryseobacterium sp.</title>
        <authorList>
            <person name="Chhetri G."/>
        </authorList>
    </citation>
    <scope>NUCLEOTIDE SEQUENCE [LARGE SCALE GENOMIC DNA]</scope>
    <source>
        <strain evidence="2 3">GCR10</strain>
    </source>
</reference>
<dbReference type="SUPFAM" id="SSF53448">
    <property type="entry name" value="Nucleotide-diphospho-sugar transferases"/>
    <property type="match status" value="1"/>
</dbReference>
<dbReference type="InterPro" id="IPR050834">
    <property type="entry name" value="Glycosyltransf_2"/>
</dbReference>
<organism evidence="2 3">
    <name type="scientific">Chryseobacterium caseinilyticum</name>
    <dbReference type="NCBI Taxonomy" id="2771428"/>
    <lineage>
        <taxon>Bacteria</taxon>
        <taxon>Pseudomonadati</taxon>
        <taxon>Bacteroidota</taxon>
        <taxon>Flavobacteriia</taxon>
        <taxon>Flavobacteriales</taxon>
        <taxon>Weeksellaceae</taxon>
        <taxon>Chryseobacterium group</taxon>
        <taxon>Chryseobacterium</taxon>
    </lineage>
</organism>
<dbReference type="Pfam" id="PF00535">
    <property type="entry name" value="Glycos_transf_2"/>
    <property type="match status" value="1"/>
</dbReference>
<sequence>MMTTSVAMCTYNGESFLRKQIDSILNQTIPVNEIIICDDRSTDETHNILSDYQKNNPDIFKIHINEKNLKSVKNFEKAISLCSGDIIFLSDQDDIWEENKVEVFTNYFQNMPKINAICSDGIAIDNSGKVIDQRTIWSVPKLLKANDIDVDYFNIIAFIENIATGAGMAFRKSIVEKILPIPTKDGFHHDEWIALLTSYEKSFILIDEKLFRYRIHDNQQVGGVLYKNDDATAKRLVNHFNLFSDEKTFLQYKKFLKRLSQSYNKHKTLSVENDGKNIYISKEIMARCLQLFKHHQKIMRSKYPLKFFILGIADLFNNKRKIK</sequence>